<dbReference type="Pfam" id="PF02223">
    <property type="entry name" value="Thymidylate_kin"/>
    <property type="match status" value="1"/>
</dbReference>
<evidence type="ECO:0000256" key="8">
    <source>
        <dbReference type="ARBA" id="ARBA00022777"/>
    </source>
</evidence>
<feature type="compositionally biased region" description="Basic and acidic residues" evidence="10">
    <location>
        <begin position="237"/>
        <end position="254"/>
    </location>
</feature>
<dbReference type="EMBL" id="CDMZ01001347">
    <property type="protein sequence ID" value="CEM31216.1"/>
    <property type="molecule type" value="Genomic_DNA"/>
</dbReference>
<keyword evidence="8" id="KW-0418">Kinase</keyword>
<evidence type="ECO:0000313" key="12">
    <source>
        <dbReference type="EMBL" id="CEM31216.1"/>
    </source>
</evidence>
<dbReference type="InterPro" id="IPR027417">
    <property type="entry name" value="P-loop_NTPase"/>
</dbReference>
<comment type="pathway">
    <text evidence="1">Pyrimidine metabolism; dTTP biosynthesis.</text>
</comment>
<evidence type="ECO:0000256" key="10">
    <source>
        <dbReference type="SAM" id="MobiDB-lite"/>
    </source>
</evidence>
<proteinExistence type="inferred from homology"/>
<evidence type="ECO:0000256" key="6">
    <source>
        <dbReference type="ARBA" id="ARBA00022727"/>
    </source>
</evidence>
<dbReference type="Gene3D" id="3.40.50.300">
    <property type="entry name" value="P-loop containing nucleotide triphosphate hydrolases"/>
    <property type="match status" value="1"/>
</dbReference>
<dbReference type="InterPro" id="IPR039430">
    <property type="entry name" value="Thymidylate_kin-like_dom"/>
</dbReference>
<evidence type="ECO:0000256" key="9">
    <source>
        <dbReference type="ARBA" id="ARBA00022840"/>
    </source>
</evidence>
<reference evidence="12" key="1">
    <citation type="submission" date="2014-11" db="EMBL/GenBank/DDBJ databases">
        <authorList>
            <person name="Otto D Thomas"/>
            <person name="Naeem Raeece"/>
        </authorList>
    </citation>
    <scope>NUCLEOTIDE SEQUENCE</scope>
</reference>
<dbReference type="VEuPathDB" id="CryptoDB:Cvel_4903"/>
<evidence type="ECO:0000256" key="5">
    <source>
        <dbReference type="ARBA" id="ARBA00022679"/>
    </source>
</evidence>
<dbReference type="GO" id="GO:0004550">
    <property type="term" value="F:nucleoside diphosphate kinase activity"/>
    <property type="evidence" value="ECO:0007669"/>
    <property type="project" value="TreeGrafter"/>
</dbReference>
<dbReference type="GO" id="GO:0005634">
    <property type="term" value="C:nucleus"/>
    <property type="evidence" value="ECO:0007669"/>
    <property type="project" value="TreeGrafter"/>
</dbReference>
<dbReference type="GO" id="GO:0005739">
    <property type="term" value="C:mitochondrion"/>
    <property type="evidence" value="ECO:0007669"/>
    <property type="project" value="TreeGrafter"/>
</dbReference>
<evidence type="ECO:0000256" key="3">
    <source>
        <dbReference type="ARBA" id="ARBA00012980"/>
    </source>
</evidence>
<dbReference type="InterPro" id="IPR018094">
    <property type="entry name" value="Thymidylate_kinase"/>
</dbReference>
<comment type="similarity">
    <text evidence="2">Belongs to the thymidylate kinase family.</text>
</comment>
<dbReference type="AlphaFoldDB" id="A0A0G4GM40"/>
<dbReference type="PANTHER" id="PTHR10344">
    <property type="entry name" value="THYMIDYLATE KINASE"/>
    <property type="match status" value="1"/>
</dbReference>
<feature type="region of interest" description="Disordered" evidence="10">
    <location>
        <begin position="223"/>
        <end position="254"/>
    </location>
</feature>
<dbReference type="NCBIfam" id="TIGR00041">
    <property type="entry name" value="DTMP_kinase"/>
    <property type="match status" value="1"/>
</dbReference>
<keyword evidence="9" id="KW-0067">ATP-binding</keyword>
<dbReference type="PhylomeDB" id="A0A0G4GM40"/>
<dbReference type="InterPro" id="IPR018095">
    <property type="entry name" value="Thymidylate_kin_CS"/>
</dbReference>
<dbReference type="HAMAP" id="MF_00165">
    <property type="entry name" value="Thymidylate_kinase"/>
    <property type="match status" value="1"/>
</dbReference>
<dbReference type="PANTHER" id="PTHR10344:SF1">
    <property type="entry name" value="THYMIDYLATE KINASE"/>
    <property type="match status" value="1"/>
</dbReference>
<sequence length="254" mass="27759">MSKLQSGGEKGKGRGAFIVFEGLDRSGKTTQSSALVDALREKGVTVQTLRFPVRSTKIGEILNEYLSKGKDLPEQVAHLLFSANRWEMQPKIEEWLRNGDTVITDRYAFSGIAYSSGALGLDPVFCRTSDSGVIAPDAVFFLKVDPEVAAKRGDYGQERYERLETQKRVAAAYGTFDGEPFWKVLDGHQPQEALKAQVLSEAQAVLSACAQWDGSRSEFKRLWGPAPISSPPLFGGEKGKDGVGSGERDVEVPN</sequence>
<organism evidence="12">
    <name type="scientific">Chromera velia CCMP2878</name>
    <dbReference type="NCBI Taxonomy" id="1169474"/>
    <lineage>
        <taxon>Eukaryota</taxon>
        <taxon>Sar</taxon>
        <taxon>Alveolata</taxon>
        <taxon>Colpodellida</taxon>
        <taxon>Chromeraceae</taxon>
        <taxon>Chromera</taxon>
    </lineage>
</organism>
<dbReference type="PROSITE" id="PS01331">
    <property type="entry name" value="THYMIDYLATE_KINASE"/>
    <property type="match status" value="1"/>
</dbReference>
<dbReference type="CDD" id="cd01672">
    <property type="entry name" value="TMPK"/>
    <property type="match status" value="1"/>
</dbReference>
<dbReference type="GO" id="GO:0006235">
    <property type="term" value="P:dTTP biosynthetic process"/>
    <property type="evidence" value="ECO:0007669"/>
    <property type="project" value="TreeGrafter"/>
</dbReference>
<keyword evidence="7" id="KW-0547">Nucleotide-binding</keyword>
<accession>A0A0G4GM40</accession>
<feature type="domain" description="Thymidylate kinase-like" evidence="11">
    <location>
        <begin position="20"/>
        <end position="197"/>
    </location>
</feature>
<keyword evidence="6" id="KW-0545">Nucleotide biosynthesis</keyword>
<evidence type="ECO:0000256" key="1">
    <source>
        <dbReference type="ARBA" id="ARBA00004992"/>
    </source>
</evidence>
<evidence type="ECO:0000256" key="4">
    <source>
        <dbReference type="ARBA" id="ARBA00017144"/>
    </source>
</evidence>
<evidence type="ECO:0000259" key="11">
    <source>
        <dbReference type="Pfam" id="PF02223"/>
    </source>
</evidence>
<protein>
    <recommendedName>
        <fullName evidence="4">Thymidylate kinase</fullName>
        <ecNumber evidence="3">2.7.4.9</ecNumber>
    </recommendedName>
</protein>
<dbReference type="FunFam" id="3.40.50.300:FF:000679">
    <property type="entry name" value="Thymidylate kinase"/>
    <property type="match status" value="1"/>
</dbReference>
<dbReference type="GO" id="GO:0006227">
    <property type="term" value="P:dUDP biosynthetic process"/>
    <property type="evidence" value="ECO:0007669"/>
    <property type="project" value="TreeGrafter"/>
</dbReference>
<evidence type="ECO:0000256" key="2">
    <source>
        <dbReference type="ARBA" id="ARBA00009776"/>
    </source>
</evidence>
<name>A0A0G4GM40_9ALVE</name>
<dbReference type="GO" id="GO:0005829">
    <property type="term" value="C:cytosol"/>
    <property type="evidence" value="ECO:0007669"/>
    <property type="project" value="TreeGrafter"/>
</dbReference>
<dbReference type="GO" id="GO:0006233">
    <property type="term" value="P:dTDP biosynthetic process"/>
    <property type="evidence" value="ECO:0007669"/>
    <property type="project" value="InterPro"/>
</dbReference>
<gene>
    <name evidence="12" type="ORF">Cvel_4903</name>
</gene>
<dbReference type="SUPFAM" id="SSF52540">
    <property type="entry name" value="P-loop containing nucleoside triphosphate hydrolases"/>
    <property type="match status" value="1"/>
</dbReference>
<keyword evidence="5" id="KW-0808">Transferase</keyword>
<dbReference type="EC" id="2.7.4.9" evidence="3"/>
<dbReference type="GO" id="GO:0005524">
    <property type="term" value="F:ATP binding"/>
    <property type="evidence" value="ECO:0007669"/>
    <property type="project" value="UniProtKB-KW"/>
</dbReference>
<evidence type="ECO:0000256" key="7">
    <source>
        <dbReference type="ARBA" id="ARBA00022741"/>
    </source>
</evidence>
<dbReference type="GO" id="GO:0004798">
    <property type="term" value="F:dTMP kinase activity"/>
    <property type="evidence" value="ECO:0007669"/>
    <property type="project" value="UniProtKB-EC"/>
</dbReference>